<keyword evidence="3" id="KW-0007">Acetylation</keyword>
<feature type="domain" description="SANT" evidence="12">
    <location>
        <begin position="996"/>
        <end position="1047"/>
    </location>
</feature>
<dbReference type="GO" id="GO:0003677">
    <property type="term" value="F:DNA binding"/>
    <property type="evidence" value="ECO:0007669"/>
    <property type="project" value="UniProtKB-KW"/>
</dbReference>
<dbReference type="PROSITE" id="PS50157">
    <property type="entry name" value="ZINC_FINGER_C2H2_2"/>
    <property type="match status" value="1"/>
</dbReference>
<dbReference type="InterPro" id="IPR009057">
    <property type="entry name" value="Homeodomain-like_sf"/>
</dbReference>
<accession>A0A4W3KDS6</accession>
<feature type="region of interest" description="Disordered" evidence="9">
    <location>
        <begin position="212"/>
        <end position="388"/>
    </location>
</feature>
<keyword evidence="2" id="KW-0597">Phosphoprotein</keyword>
<evidence type="ECO:0000256" key="1">
    <source>
        <dbReference type="ARBA" id="ARBA00004123"/>
    </source>
</evidence>
<evidence type="ECO:0000256" key="2">
    <source>
        <dbReference type="ARBA" id="ARBA00022553"/>
    </source>
</evidence>
<feature type="compositionally biased region" description="Polar residues" evidence="9">
    <location>
        <begin position="581"/>
        <end position="617"/>
    </location>
</feature>
<dbReference type="GO" id="GO:0008270">
    <property type="term" value="F:zinc ion binding"/>
    <property type="evidence" value="ECO:0007669"/>
    <property type="project" value="UniProtKB-KW"/>
</dbReference>
<dbReference type="PANTHER" id="PTHR16089">
    <property type="entry name" value="REST COREPRESSOR COREST PROTEIN-RELATED"/>
    <property type="match status" value="1"/>
</dbReference>
<dbReference type="GO" id="GO:0000118">
    <property type="term" value="C:histone deacetylase complex"/>
    <property type="evidence" value="ECO:0007669"/>
    <property type="project" value="TreeGrafter"/>
</dbReference>
<keyword evidence="14" id="KW-1185">Reference proteome</keyword>
<dbReference type="PANTHER" id="PTHR16089:SF24">
    <property type="entry name" value="MITOTIC DEACETYLASE-ASSOCIATED SANT DOMAIN PROTEIN"/>
    <property type="match status" value="1"/>
</dbReference>
<feature type="compositionally biased region" description="Basic and acidic residues" evidence="9">
    <location>
        <begin position="720"/>
        <end position="733"/>
    </location>
</feature>
<keyword evidence="8" id="KW-0863">Zinc-finger</keyword>
<organism evidence="13 14">
    <name type="scientific">Callorhinchus milii</name>
    <name type="common">Ghost shark</name>
    <dbReference type="NCBI Taxonomy" id="7868"/>
    <lineage>
        <taxon>Eukaryota</taxon>
        <taxon>Metazoa</taxon>
        <taxon>Chordata</taxon>
        <taxon>Craniata</taxon>
        <taxon>Vertebrata</taxon>
        <taxon>Chondrichthyes</taxon>
        <taxon>Holocephali</taxon>
        <taxon>Chimaeriformes</taxon>
        <taxon>Callorhinchidae</taxon>
        <taxon>Callorhinchus</taxon>
    </lineage>
</organism>
<dbReference type="SMART" id="SM01189">
    <property type="entry name" value="ELM2"/>
    <property type="match status" value="1"/>
</dbReference>
<protein>
    <recommendedName>
        <fullName evidence="15">ELM2 and SANT domain-containing protein 1</fullName>
    </recommendedName>
</protein>
<evidence type="ECO:0000256" key="3">
    <source>
        <dbReference type="ARBA" id="ARBA00022990"/>
    </source>
</evidence>
<keyword evidence="6" id="KW-0804">Transcription</keyword>
<evidence type="ECO:0000256" key="5">
    <source>
        <dbReference type="ARBA" id="ARBA00023125"/>
    </source>
</evidence>
<dbReference type="PROSITE" id="PS51293">
    <property type="entry name" value="SANT"/>
    <property type="match status" value="1"/>
</dbReference>
<evidence type="ECO:0000256" key="8">
    <source>
        <dbReference type="PROSITE-ProRule" id="PRU00042"/>
    </source>
</evidence>
<evidence type="ECO:0000256" key="4">
    <source>
        <dbReference type="ARBA" id="ARBA00023015"/>
    </source>
</evidence>
<dbReference type="Pfam" id="PF00249">
    <property type="entry name" value="Myb_DNA-binding"/>
    <property type="match status" value="1"/>
</dbReference>
<dbReference type="InterPro" id="IPR000949">
    <property type="entry name" value="ELM2_dom"/>
</dbReference>
<sequence>MNIQPPGKNSVKRKGKQISAFGERVSLQQEPFPQTKNGLLYATGSNVQISDGGLNPHSAESKPLNGSDSVLMDSEKNDINRLSQKSANQTVPMKWTQPVSNRHSSEKSNVNWQLSNQGSSWTPSTSFGAKKVAMSSVDSSAPGPFVQTYAKQRPLSQLPHESFQRHPDAAVNVSQLGLFGDAIKQITEKAQLAQKQAVTKQQVDSLSLAQQIQYQQHPHHHQQQILQQQRQHQQTQHQPIQHHHQQTHVQLQQQQTLVHHQQQTHPQHHEQTQPQHQNHQQTQIQSQHQHFQQQTQPQQQTQHQHLQLTQSQHHQQIQSQHQQQIQLPNHQQTQIQPQHQHHQQQTQPQQQTQHHEQQTQHHHQQIHPQQNQHQNQHQLQLQHQEQQHNEALPHHPFYQFPYDQQRQDLPPNTVMKLFRQSQQPLYSHPTQNMSQQQIFQKFFPHQQPPQSLGLQRLQASRMPDPSQPQVQSIANQFQQFADAQVSQGLQKVLVCHKQEPPPIQAPLKFQAQLPNRVGQACKKNVKTSNNTENIGNPSLQHWPQAFGPELQKLLNVPLEHHSTLSLRHKPEVDLLQTKNKQWQGQANQVKHLSQRENNTTQPAQNGRKQQGTTTQKDITGEEVQANCIIQSTPKTQIISNDLKVLQAGQRESPDNWNRSVKGKPAQEKRKVRAAGNSKVIPQVADSTPSTESQNEGSLMPLIIPVSVPVKKENLSTTNNRKGESKDSSDKMETSEQGPSSATRKRRSSRGAVPEPSAQNNDGPRRDENLSAKLKRRPRPEPLFIPPKPLNHVSVITYPPGAIYQSNLRSPVRLLDHHPMDRNFQPPPYTPPPILSPMREGSGLYFNAFLSSQPVTPKSTTKTYLYRSKSAETPPVLSNVNDATPACIEPQINIGPRFQAEIPRLQDRSLAALDDNHADLVWKPWEELGIKHLTQQTVDDLLNLSCSSVLSGGGTNQELALHCLHESKGNVVAALNMLLLRRTPRARSQVMSSYHYAGSDKWTVTEKRLFNRGLATHKKDFFLVQKLVKTKTVAQCVEFYYTYKKQVKISRNGMLVFGDSEVCSRRNVEEQVEVDRKDSLHRKCRIPLPLDIEWESEEEDESADGKPILIPLKVTQAGRASEVGHDVRVRRNHDPTYRSSCRQRQPAAVARPLPPTGDKLQPDVLAKRVKQDQENTFPCKKCGKVFSKVKSRSAHMKSHSVQEKKQREAEEQEAESSEHTKDQEELDDLYYYYDPA</sequence>
<dbReference type="STRING" id="7868.ENSCMIP00000044035"/>
<feature type="domain" description="ELM2" evidence="11">
    <location>
        <begin position="889"/>
        <end position="981"/>
    </location>
</feature>
<feature type="region of interest" description="Disordered" evidence="9">
    <location>
        <begin position="1188"/>
        <end position="1228"/>
    </location>
</feature>
<dbReference type="InterPro" id="IPR013087">
    <property type="entry name" value="Znf_C2H2_type"/>
</dbReference>
<evidence type="ECO:0000313" key="14">
    <source>
        <dbReference type="Proteomes" id="UP000314986"/>
    </source>
</evidence>
<feature type="compositionally biased region" description="Low complexity" evidence="9">
    <location>
        <begin position="366"/>
        <end position="384"/>
    </location>
</feature>
<dbReference type="PROSITE" id="PS00028">
    <property type="entry name" value="ZINC_FINGER_C2H2_1"/>
    <property type="match status" value="1"/>
</dbReference>
<reference evidence="13" key="4">
    <citation type="submission" date="2025-08" db="UniProtKB">
        <authorList>
            <consortium name="Ensembl"/>
        </authorList>
    </citation>
    <scope>IDENTIFICATION</scope>
</reference>
<feature type="compositionally biased region" description="Basic residues" evidence="9">
    <location>
        <begin position="1188"/>
        <end position="1197"/>
    </location>
</feature>
<evidence type="ECO:0008006" key="15">
    <source>
        <dbReference type="Google" id="ProtNLM"/>
    </source>
</evidence>
<keyword evidence="7" id="KW-0539">Nucleus</keyword>
<feature type="compositionally biased region" description="Polar residues" evidence="9">
    <location>
        <begin position="684"/>
        <end position="696"/>
    </location>
</feature>
<feature type="compositionally biased region" description="Basic and acidic residues" evidence="9">
    <location>
        <begin position="1199"/>
        <end position="1208"/>
    </location>
</feature>
<reference evidence="14" key="3">
    <citation type="journal article" date="2014" name="Nature">
        <title>Elephant shark genome provides unique insights into gnathostome evolution.</title>
        <authorList>
            <consortium name="International Elephant Shark Genome Sequencing Consortium"/>
            <person name="Venkatesh B."/>
            <person name="Lee A.P."/>
            <person name="Ravi V."/>
            <person name="Maurya A.K."/>
            <person name="Lian M.M."/>
            <person name="Swann J.B."/>
            <person name="Ohta Y."/>
            <person name="Flajnik M.F."/>
            <person name="Sutoh Y."/>
            <person name="Kasahara M."/>
            <person name="Hoon S."/>
            <person name="Gangu V."/>
            <person name="Roy S.W."/>
            <person name="Irimia M."/>
            <person name="Korzh V."/>
            <person name="Kondrychyn I."/>
            <person name="Lim Z.W."/>
            <person name="Tay B.H."/>
            <person name="Tohari S."/>
            <person name="Kong K.W."/>
            <person name="Ho S."/>
            <person name="Lorente-Galdos B."/>
            <person name="Quilez J."/>
            <person name="Marques-Bonet T."/>
            <person name="Raney B.J."/>
            <person name="Ingham P.W."/>
            <person name="Tay A."/>
            <person name="Hillier L.W."/>
            <person name="Minx P."/>
            <person name="Boehm T."/>
            <person name="Wilson R.K."/>
            <person name="Brenner S."/>
            <person name="Warren W.C."/>
        </authorList>
    </citation>
    <scope>NUCLEOTIDE SEQUENCE [LARGE SCALE GENOMIC DNA]</scope>
</reference>
<keyword evidence="8" id="KW-0862">Zinc</keyword>
<keyword evidence="4" id="KW-0805">Transcription regulation</keyword>
<evidence type="ECO:0000256" key="9">
    <source>
        <dbReference type="SAM" id="MobiDB-lite"/>
    </source>
</evidence>
<evidence type="ECO:0000313" key="13">
    <source>
        <dbReference type="Ensembl" id="ENSCMIP00000044035.1"/>
    </source>
</evidence>
<feature type="region of interest" description="Disordered" evidence="9">
    <location>
        <begin position="1119"/>
        <end position="1161"/>
    </location>
</feature>
<feature type="region of interest" description="Disordered" evidence="9">
    <location>
        <begin position="581"/>
        <end position="618"/>
    </location>
</feature>
<proteinExistence type="predicted"/>
<dbReference type="GO" id="GO:0003714">
    <property type="term" value="F:transcription corepressor activity"/>
    <property type="evidence" value="ECO:0007669"/>
    <property type="project" value="TreeGrafter"/>
</dbReference>
<dbReference type="InParanoid" id="A0A4W3KDS6"/>
<dbReference type="SMART" id="SM00717">
    <property type="entry name" value="SANT"/>
    <property type="match status" value="1"/>
</dbReference>
<keyword evidence="8" id="KW-0479">Metal-binding</keyword>
<dbReference type="InterPro" id="IPR001005">
    <property type="entry name" value="SANT/Myb"/>
</dbReference>
<evidence type="ECO:0000256" key="7">
    <source>
        <dbReference type="ARBA" id="ARBA00023242"/>
    </source>
</evidence>
<dbReference type="Gene3D" id="1.10.10.60">
    <property type="entry name" value="Homeodomain-like"/>
    <property type="match status" value="1"/>
</dbReference>
<feature type="region of interest" description="Disordered" evidence="9">
    <location>
        <begin position="648"/>
        <end position="787"/>
    </location>
</feature>
<evidence type="ECO:0000256" key="6">
    <source>
        <dbReference type="ARBA" id="ARBA00023163"/>
    </source>
</evidence>
<reference evidence="14" key="1">
    <citation type="journal article" date="2006" name="Science">
        <title>Ancient noncoding elements conserved in the human genome.</title>
        <authorList>
            <person name="Venkatesh B."/>
            <person name="Kirkness E.F."/>
            <person name="Loh Y.H."/>
            <person name="Halpern A.L."/>
            <person name="Lee A.P."/>
            <person name="Johnson J."/>
            <person name="Dandona N."/>
            <person name="Viswanathan L.D."/>
            <person name="Tay A."/>
            <person name="Venter J.C."/>
            <person name="Strausberg R.L."/>
            <person name="Brenner S."/>
        </authorList>
    </citation>
    <scope>NUCLEOTIDE SEQUENCE [LARGE SCALE GENOMIC DNA]</scope>
</reference>
<feature type="compositionally biased region" description="Basic and acidic residues" evidence="9">
    <location>
        <begin position="1121"/>
        <end position="1135"/>
    </location>
</feature>
<feature type="compositionally biased region" description="Low complexity" evidence="9">
    <location>
        <begin position="272"/>
        <end position="352"/>
    </location>
</feature>
<dbReference type="GeneTree" id="ENSGT00940000157459"/>
<keyword evidence="5" id="KW-0238">DNA-binding</keyword>
<reference evidence="13" key="5">
    <citation type="submission" date="2025-09" db="UniProtKB">
        <authorList>
            <consortium name="Ensembl"/>
        </authorList>
    </citation>
    <scope>IDENTIFICATION</scope>
</reference>
<dbReference type="PROSITE" id="PS51156">
    <property type="entry name" value="ELM2"/>
    <property type="match status" value="1"/>
</dbReference>
<dbReference type="InterPro" id="IPR017884">
    <property type="entry name" value="SANT_dom"/>
</dbReference>
<dbReference type="GO" id="GO:0006357">
    <property type="term" value="P:regulation of transcription by RNA polymerase II"/>
    <property type="evidence" value="ECO:0007669"/>
    <property type="project" value="TreeGrafter"/>
</dbReference>
<dbReference type="OMA" id="EVQANCI"/>
<dbReference type="InterPro" id="IPR051066">
    <property type="entry name" value="Trans_reg/Corepressor"/>
</dbReference>
<dbReference type="Pfam" id="PF01448">
    <property type="entry name" value="ELM2"/>
    <property type="match status" value="1"/>
</dbReference>
<evidence type="ECO:0000259" key="11">
    <source>
        <dbReference type="PROSITE" id="PS51156"/>
    </source>
</evidence>
<feature type="domain" description="C2H2-type" evidence="10">
    <location>
        <begin position="1176"/>
        <end position="1203"/>
    </location>
</feature>
<feature type="compositionally biased region" description="Low complexity" evidence="9">
    <location>
        <begin position="223"/>
        <end position="239"/>
    </location>
</feature>
<reference evidence="14" key="2">
    <citation type="journal article" date="2007" name="PLoS Biol.">
        <title>Survey sequencing and comparative analysis of the elephant shark (Callorhinchus milii) genome.</title>
        <authorList>
            <person name="Venkatesh B."/>
            <person name="Kirkness E.F."/>
            <person name="Loh Y.H."/>
            <person name="Halpern A.L."/>
            <person name="Lee A.P."/>
            <person name="Johnson J."/>
            <person name="Dandona N."/>
            <person name="Viswanathan L.D."/>
            <person name="Tay A."/>
            <person name="Venter J.C."/>
            <person name="Strausberg R.L."/>
            <person name="Brenner S."/>
        </authorList>
    </citation>
    <scope>NUCLEOTIDE SEQUENCE [LARGE SCALE GENOMIC DNA]</scope>
</reference>
<dbReference type="Proteomes" id="UP000314986">
    <property type="component" value="Unassembled WGS sequence"/>
</dbReference>
<dbReference type="GO" id="GO:0005667">
    <property type="term" value="C:transcription regulator complex"/>
    <property type="evidence" value="ECO:0007669"/>
    <property type="project" value="TreeGrafter"/>
</dbReference>
<dbReference type="SUPFAM" id="SSF46689">
    <property type="entry name" value="Homeodomain-like"/>
    <property type="match status" value="1"/>
</dbReference>
<dbReference type="FunFam" id="1.10.10.60:FF:000086">
    <property type="entry name" value="transcriptional-regulating factor 1 isoform X1"/>
    <property type="match status" value="1"/>
</dbReference>
<feature type="compositionally biased region" description="Low complexity" evidence="9">
    <location>
        <begin position="247"/>
        <end position="265"/>
    </location>
</feature>
<name>A0A4W3KDS6_CALMI</name>
<comment type="subcellular location">
    <subcellularLocation>
        <location evidence="1">Nucleus</location>
    </subcellularLocation>
</comment>
<evidence type="ECO:0000259" key="10">
    <source>
        <dbReference type="PROSITE" id="PS50157"/>
    </source>
</evidence>
<evidence type="ECO:0000259" key="12">
    <source>
        <dbReference type="PROSITE" id="PS51293"/>
    </source>
</evidence>
<feature type="region of interest" description="Disordered" evidence="9">
    <location>
        <begin position="46"/>
        <end position="74"/>
    </location>
</feature>
<dbReference type="Ensembl" id="ENSCMIT00000044669.1">
    <property type="protein sequence ID" value="ENSCMIP00000044035.1"/>
    <property type="gene ID" value="ENSCMIG00000018249.1"/>
</dbReference>
<dbReference type="AlphaFoldDB" id="A0A4W3KDS6"/>